<evidence type="ECO:0000313" key="2">
    <source>
        <dbReference type="Proteomes" id="UP000828941"/>
    </source>
</evidence>
<accession>A0ACB9KRX1</accession>
<evidence type="ECO:0000313" key="1">
    <source>
        <dbReference type="EMBL" id="KAI4300038.1"/>
    </source>
</evidence>
<comment type="caution">
    <text evidence="1">The sequence shown here is derived from an EMBL/GenBank/DDBJ whole genome shotgun (WGS) entry which is preliminary data.</text>
</comment>
<organism evidence="1 2">
    <name type="scientific">Bauhinia variegata</name>
    <name type="common">Purple orchid tree</name>
    <name type="synonym">Phanera variegata</name>
    <dbReference type="NCBI Taxonomy" id="167791"/>
    <lineage>
        <taxon>Eukaryota</taxon>
        <taxon>Viridiplantae</taxon>
        <taxon>Streptophyta</taxon>
        <taxon>Embryophyta</taxon>
        <taxon>Tracheophyta</taxon>
        <taxon>Spermatophyta</taxon>
        <taxon>Magnoliopsida</taxon>
        <taxon>eudicotyledons</taxon>
        <taxon>Gunneridae</taxon>
        <taxon>Pentapetalae</taxon>
        <taxon>rosids</taxon>
        <taxon>fabids</taxon>
        <taxon>Fabales</taxon>
        <taxon>Fabaceae</taxon>
        <taxon>Cercidoideae</taxon>
        <taxon>Cercideae</taxon>
        <taxon>Bauhiniinae</taxon>
        <taxon>Bauhinia</taxon>
    </lineage>
</organism>
<dbReference type="Proteomes" id="UP000828941">
    <property type="component" value="Chromosome 13"/>
</dbReference>
<proteinExistence type="predicted"/>
<gene>
    <name evidence="1" type="ORF">L6164_033457</name>
</gene>
<sequence length="88" mass="9656">MRARTAKEAWKTLQQEFEGDSKIEVKGKGSIGNVTTQGGMTICGIVYVPALVENVLTIGQLLEHSYSLIVENKECRIFDLKGLVAVCK</sequence>
<dbReference type="EMBL" id="CM039438">
    <property type="protein sequence ID" value="KAI4300038.1"/>
    <property type="molecule type" value="Genomic_DNA"/>
</dbReference>
<reference evidence="1 2" key="1">
    <citation type="journal article" date="2022" name="DNA Res.">
        <title>Chromosomal-level genome assembly of the orchid tree Bauhinia variegata (Leguminosae; Cercidoideae) supports the allotetraploid origin hypothesis of Bauhinia.</title>
        <authorList>
            <person name="Zhong Y."/>
            <person name="Chen Y."/>
            <person name="Zheng D."/>
            <person name="Pang J."/>
            <person name="Liu Y."/>
            <person name="Luo S."/>
            <person name="Meng S."/>
            <person name="Qian L."/>
            <person name="Wei D."/>
            <person name="Dai S."/>
            <person name="Zhou R."/>
        </authorList>
    </citation>
    <scope>NUCLEOTIDE SEQUENCE [LARGE SCALE GENOMIC DNA]</scope>
    <source>
        <strain evidence="1">BV-YZ2020</strain>
    </source>
</reference>
<protein>
    <submittedName>
        <fullName evidence="1">Uncharacterized protein</fullName>
    </submittedName>
</protein>
<keyword evidence="2" id="KW-1185">Reference proteome</keyword>
<name>A0ACB9KRX1_BAUVA</name>